<organism evidence="1 2">
    <name type="scientific">Pichia kudriavzevii</name>
    <name type="common">Yeast</name>
    <name type="synonym">Issatchenkia orientalis</name>
    <dbReference type="NCBI Taxonomy" id="4909"/>
    <lineage>
        <taxon>Eukaryota</taxon>
        <taxon>Fungi</taxon>
        <taxon>Dikarya</taxon>
        <taxon>Ascomycota</taxon>
        <taxon>Saccharomycotina</taxon>
        <taxon>Pichiomycetes</taxon>
        <taxon>Pichiales</taxon>
        <taxon>Pichiaceae</taxon>
        <taxon>Pichia</taxon>
    </lineage>
</organism>
<dbReference type="AlphaFoldDB" id="A0A099NRF1"/>
<proteinExistence type="predicted"/>
<dbReference type="EMBL" id="JQFK01001560">
    <property type="protein sequence ID" value="KGK34517.1"/>
    <property type="molecule type" value="Genomic_DNA"/>
</dbReference>
<comment type="caution">
    <text evidence="1">The sequence shown here is derived from an EMBL/GenBank/DDBJ whole genome shotgun (WGS) entry which is preliminary data.</text>
</comment>
<reference evidence="2" key="1">
    <citation type="journal article" date="2014" name="Microb. Cell Fact.">
        <title>Exploiting Issatchenkia orientalis SD108 for succinic acid production.</title>
        <authorList>
            <person name="Xiao H."/>
            <person name="Shao Z."/>
            <person name="Jiang Y."/>
            <person name="Dole S."/>
            <person name="Zhao H."/>
        </authorList>
    </citation>
    <scope>NUCLEOTIDE SEQUENCE [LARGE SCALE GENOMIC DNA]</scope>
    <source>
        <strain evidence="2">SD108</strain>
    </source>
</reference>
<feature type="non-terminal residue" evidence="1">
    <location>
        <position position="136"/>
    </location>
</feature>
<dbReference type="Proteomes" id="UP000029867">
    <property type="component" value="Unassembled WGS sequence"/>
</dbReference>
<accession>A0A099NRF1</accession>
<dbReference type="HOGENOM" id="CLU_1880349_0_0_1"/>
<dbReference type="VEuPathDB" id="FungiDB:C5L36_0C11540"/>
<evidence type="ECO:0000313" key="2">
    <source>
        <dbReference type="Proteomes" id="UP000029867"/>
    </source>
</evidence>
<sequence>MVNEDSGESWKIDENFLLQIFKPINLILKNYCDNSNGLAEIFMDFFIEKRGDESLTKSTGINLYSFLKDDIQPTYLLRETSNAVSTNSLSTNEEELEVKLRRLAVSSGNEEFVKDAIRETAEENVAENLDMKHSKA</sequence>
<gene>
    <name evidence="1" type="ORF">JL09_g6335</name>
</gene>
<name>A0A099NRF1_PICKU</name>
<evidence type="ECO:0000313" key="1">
    <source>
        <dbReference type="EMBL" id="KGK34517.1"/>
    </source>
</evidence>
<protein>
    <submittedName>
        <fullName evidence="1">Uncharacterized protein</fullName>
    </submittedName>
</protein>